<keyword evidence="3" id="KW-1185">Reference proteome</keyword>
<accession>A0A8S1WX04</accession>
<name>A0A8S1WX04_PAROT</name>
<keyword evidence="1" id="KW-1133">Transmembrane helix</keyword>
<protein>
    <submittedName>
        <fullName evidence="2">Uncharacterized protein</fullName>
    </submittedName>
</protein>
<reference evidence="2" key="1">
    <citation type="submission" date="2021-01" db="EMBL/GenBank/DDBJ databases">
        <authorList>
            <consortium name="Genoscope - CEA"/>
            <person name="William W."/>
        </authorList>
    </citation>
    <scope>NUCLEOTIDE SEQUENCE</scope>
</reference>
<dbReference type="Proteomes" id="UP000683925">
    <property type="component" value="Unassembled WGS sequence"/>
</dbReference>
<sequence length="189" mass="22140">MLLCFRLWSFDKMLQLMFQIIAILHLIFFQFFQNYIQQNIFFIVMERSSFFQNQYQQSQHMLASPPRGGVNKGQILPLKCSCPPDCQCKSVEKREWHHKPCSEQSYISQYGDIFCRHHLTKCKGYFIKDASFQCAAAQQANTWNQYRNASQFLMAIAQGLQAAEITLDANDLVNFAACLNTEVIRRWNQ</sequence>
<evidence type="ECO:0000313" key="2">
    <source>
        <dbReference type="EMBL" id="CAD8193121.1"/>
    </source>
</evidence>
<feature type="transmembrane region" description="Helical" evidence="1">
    <location>
        <begin position="12"/>
        <end position="32"/>
    </location>
</feature>
<evidence type="ECO:0000256" key="1">
    <source>
        <dbReference type="SAM" id="Phobius"/>
    </source>
</evidence>
<gene>
    <name evidence="2" type="ORF">POCTA_138.1.T1030221</name>
</gene>
<comment type="caution">
    <text evidence="2">The sequence shown here is derived from an EMBL/GenBank/DDBJ whole genome shotgun (WGS) entry which is preliminary data.</text>
</comment>
<dbReference type="OrthoDB" id="307250at2759"/>
<evidence type="ECO:0000313" key="3">
    <source>
        <dbReference type="Proteomes" id="UP000683925"/>
    </source>
</evidence>
<organism evidence="2 3">
    <name type="scientific">Paramecium octaurelia</name>
    <dbReference type="NCBI Taxonomy" id="43137"/>
    <lineage>
        <taxon>Eukaryota</taxon>
        <taxon>Sar</taxon>
        <taxon>Alveolata</taxon>
        <taxon>Ciliophora</taxon>
        <taxon>Intramacronucleata</taxon>
        <taxon>Oligohymenophorea</taxon>
        <taxon>Peniculida</taxon>
        <taxon>Parameciidae</taxon>
        <taxon>Paramecium</taxon>
    </lineage>
</organism>
<keyword evidence="1" id="KW-0472">Membrane</keyword>
<keyword evidence="1" id="KW-0812">Transmembrane</keyword>
<dbReference type="AlphaFoldDB" id="A0A8S1WX04"/>
<proteinExistence type="predicted"/>
<dbReference type="EMBL" id="CAJJDP010000103">
    <property type="protein sequence ID" value="CAD8193121.1"/>
    <property type="molecule type" value="Genomic_DNA"/>
</dbReference>
<dbReference type="OMA" id="WHHKPCS"/>